<dbReference type="Proteomes" id="UP001054889">
    <property type="component" value="Unassembled WGS sequence"/>
</dbReference>
<evidence type="ECO:0000313" key="3">
    <source>
        <dbReference type="Proteomes" id="UP001054889"/>
    </source>
</evidence>
<evidence type="ECO:0000259" key="1">
    <source>
        <dbReference type="Pfam" id="PF24626"/>
    </source>
</evidence>
<dbReference type="PANTHER" id="PTHR46148:SF52">
    <property type="entry name" value="OS04G0603800 PROTEIN"/>
    <property type="match status" value="1"/>
</dbReference>
<sequence>MVYLKLVPFRHKAFNVHKHLKLTTKYYGPFKIIDKIGSVAYRLQLPTSAGIHNVFHVGHLKEHLGKMAVPQKDLPLVTEDGHVKYEPLEVLETRALPCGDTIVTQWKIQWINVPISQAAWEDKLFIKATFPAFYYKTLKEW</sequence>
<dbReference type="Pfam" id="PF24626">
    <property type="entry name" value="SH3_Tf2-1"/>
    <property type="match status" value="1"/>
</dbReference>
<name>A0AAV5D2D3_ELECO</name>
<protein>
    <recommendedName>
        <fullName evidence="1">Tf2-1-like SH3-like domain-containing protein</fullName>
    </recommendedName>
</protein>
<gene>
    <name evidence="2" type="primary">ga21764</name>
    <name evidence="2" type="ORF">PR202_ga21764</name>
</gene>
<dbReference type="PANTHER" id="PTHR46148">
    <property type="entry name" value="CHROMO DOMAIN-CONTAINING PROTEIN"/>
    <property type="match status" value="1"/>
</dbReference>
<organism evidence="2 3">
    <name type="scientific">Eleusine coracana subsp. coracana</name>
    <dbReference type="NCBI Taxonomy" id="191504"/>
    <lineage>
        <taxon>Eukaryota</taxon>
        <taxon>Viridiplantae</taxon>
        <taxon>Streptophyta</taxon>
        <taxon>Embryophyta</taxon>
        <taxon>Tracheophyta</taxon>
        <taxon>Spermatophyta</taxon>
        <taxon>Magnoliopsida</taxon>
        <taxon>Liliopsida</taxon>
        <taxon>Poales</taxon>
        <taxon>Poaceae</taxon>
        <taxon>PACMAD clade</taxon>
        <taxon>Chloridoideae</taxon>
        <taxon>Cynodonteae</taxon>
        <taxon>Eleusininae</taxon>
        <taxon>Eleusine</taxon>
    </lineage>
</organism>
<keyword evidence="3" id="KW-1185">Reference proteome</keyword>
<comment type="caution">
    <text evidence="2">The sequence shown here is derived from an EMBL/GenBank/DDBJ whole genome shotgun (WGS) entry which is preliminary data.</text>
</comment>
<dbReference type="EMBL" id="BQKI01000010">
    <property type="protein sequence ID" value="GJN04238.1"/>
    <property type="molecule type" value="Genomic_DNA"/>
</dbReference>
<reference evidence="2" key="2">
    <citation type="submission" date="2021-12" db="EMBL/GenBank/DDBJ databases">
        <title>Resequencing data analysis of finger millet.</title>
        <authorList>
            <person name="Hatakeyama M."/>
            <person name="Aluri S."/>
            <person name="Balachadran M.T."/>
            <person name="Sivarajan S.R."/>
            <person name="Poveda L."/>
            <person name="Shimizu-Inatsugi R."/>
            <person name="Schlapbach R."/>
            <person name="Sreeman S.M."/>
            <person name="Shimizu K.K."/>
        </authorList>
    </citation>
    <scope>NUCLEOTIDE SEQUENCE</scope>
</reference>
<dbReference type="AlphaFoldDB" id="A0AAV5D2D3"/>
<feature type="domain" description="Tf2-1-like SH3-like" evidence="1">
    <location>
        <begin position="1"/>
        <end position="63"/>
    </location>
</feature>
<dbReference type="InterPro" id="IPR056924">
    <property type="entry name" value="SH3_Tf2-1"/>
</dbReference>
<accession>A0AAV5D2D3</accession>
<dbReference type="InterPro" id="IPR016197">
    <property type="entry name" value="Chromo-like_dom_sf"/>
</dbReference>
<proteinExistence type="predicted"/>
<dbReference type="SUPFAM" id="SSF54160">
    <property type="entry name" value="Chromo domain-like"/>
    <property type="match status" value="1"/>
</dbReference>
<reference evidence="2" key="1">
    <citation type="journal article" date="2018" name="DNA Res.">
        <title>Multiple hybrid de novo genome assembly of finger millet, an orphan allotetraploid crop.</title>
        <authorList>
            <person name="Hatakeyama M."/>
            <person name="Aluri S."/>
            <person name="Balachadran M.T."/>
            <person name="Sivarajan S.R."/>
            <person name="Patrignani A."/>
            <person name="Gruter S."/>
            <person name="Poveda L."/>
            <person name="Shimizu-Inatsugi R."/>
            <person name="Baeten J."/>
            <person name="Francoijs K.J."/>
            <person name="Nataraja K.N."/>
            <person name="Reddy Y.A.N."/>
            <person name="Phadnis S."/>
            <person name="Ravikumar R.L."/>
            <person name="Schlapbach R."/>
            <person name="Sreeman S.M."/>
            <person name="Shimizu K.K."/>
        </authorList>
    </citation>
    <scope>NUCLEOTIDE SEQUENCE</scope>
</reference>
<evidence type="ECO:0000313" key="2">
    <source>
        <dbReference type="EMBL" id="GJN04238.1"/>
    </source>
</evidence>